<evidence type="ECO:0000256" key="5">
    <source>
        <dbReference type="ARBA" id="ARBA00022777"/>
    </source>
</evidence>
<dbReference type="InterPro" id="IPR003594">
    <property type="entry name" value="HATPase_dom"/>
</dbReference>
<evidence type="ECO:0000256" key="2">
    <source>
        <dbReference type="ARBA" id="ARBA00012438"/>
    </source>
</evidence>
<dbReference type="SMART" id="SM00388">
    <property type="entry name" value="HisKA"/>
    <property type="match status" value="1"/>
</dbReference>
<gene>
    <name evidence="12" type="ORF">AVDCRST_MAG11-165</name>
</gene>
<keyword evidence="6" id="KW-0902">Two-component regulatory system</keyword>
<evidence type="ECO:0000256" key="7">
    <source>
        <dbReference type="SAM" id="Coils"/>
    </source>
</evidence>
<keyword evidence="4" id="KW-0808">Transferase</keyword>
<dbReference type="InterPro" id="IPR036890">
    <property type="entry name" value="HATPase_C_sf"/>
</dbReference>
<dbReference type="AlphaFoldDB" id="A0A6J4K012"/>
<dbReference type="SMART" id="SM00086">
    <property type="entry name" value="PAC"/>
    <property type="match status" value="1"/>
</dbReference>
<dbReference type="PRINTS" id="PR00344">
    <property type="entry name" value="BCTRLSENSOR"/>
</dbReference>
<evidence type="ECO:0000256" key="1">
    <source>
        <dbReference type="ARBA" id="ARBA00000085"/>
    </source>
</evidence>
<sequence length="698" mass="74202">MTHPTRLPSAAPRPDAPLTPPALPPTIADALVAQAPLAVALYDAAGRVAFGNPAYERHFGIRLADVPPDYSLFADPQLAAAGLLPLIRRAYAGDAVVLPPVRYDAARATDGAGRTVWTQGHCYPVRGAAGDVTHVAILQVDVTTWASAEAALHDVTGSLEARNAQLQAQTAELERANDALGRVVAQLPAAVAVLEGRELRFRAASAVYRQIVGGRELLGRPIREALPELSGGEGGADFFALMERVFDSGEAVVGTTERARWDADGDGVLEDHVVDLVYAPLRATAPDGTATGPVEGVTVLVVDVSERADAEAALRESEARFRNMADAAPVMLWVTDPTGGCTFLNRQWLEFTGQTLEEGLGLGWTRAVHPDDAGHAERTFLEATAARGPFRLDYRLRRRDGSYRWALDTAAPRRAPDGTFLGYVGSVVDIDERTQLLASERAARAEAEAARAVAEAADRAKSEFLATMSHELRTPLNAIQGHAALIAMGLHGPVSDEQARALARIDRAQRHLLGLVNDVLNYARLGSGRVEYDVRPTLVADVIDDVLPMVEPQLAAKQLRVEVHLPESGPAGPTGRRPVPVLADREKLGQIFLNLLSNAVKFTAPGGRVTIDLAADGGASPSHASFRVADTGIGIAPEKLELVFEPFVQVRTDYTRETGGTGLGLAISRDLARGMGGELTVESAPGVGSTFTVRLPVA</sequence>
<dbReference type="SMART" id="SM00091">
    <property type="entry name" value="PAS"/>
    <property type="match status" value="3"/>
</dbReference>
<dbReference type="InterPro" id="IPR013655">
    <property type="entry name" value="PAS_fold_3"/>
</dbReference>
<reference evidence="12" key="1">
    <citation type="submission" date="2020-02" db="EMBL/GenBank/DDBJ databases">
        <authorList>
            <person name="Meier V. D."/>
        </authorList>
    </citation>
    <scope>NUCLEOTIDE SEQUENCE</scope>
    <source>
        <strain evidence="12">AVDCRST_MAG11</strain>
    </source>
</reference>
<dbReference type="PANTHER" id="PTHR43711:SF26">
    <property type="entry name" value="SENSOR HISTIDINE KINASE RCSC"/>
    <property type="match status" value="1"/>
</dbReference>
<protein>
    <recommendedName>
        <fullName evidence="2">histidine kinase</fullName>
        <ecNumber evidence="2">2.7.13.3</ecNumber>
    </recommendedName>
</protein>
<evidence type="ECO:0000256" key="3">
    <source>
        <dbReference type="ARBA" id="ARBA00022553"/>
    </source>
</evidence>
<dbReference type="InterPro" id="IPR000014">
    <property type="entry name" value="PAS"/>
</dbReference>
<dbReference type="Pfam" id="PF00512">
    <property type="entry name" value="HisKA"/>
    <property type="match status" value="1"/>
</dbReference>
<dbReference type="PROSITE" id="PS50113">
    <property type="entry name" value="PAC"/>
    <property type="match status" value="1"/>
</dbReference>
<dbReference type="SUPFAM" id="SSF55874">
    <property type="entry name" value="ATPase domain of HSP90 chaperone/DNA topoisomerase II/histidine kinase"/>
    <property type="match status" value="1"/>
</dbReference>
<dbReference type="PANTHER" id="PTHR43711">
    <property type="entry name" value="TWO-COMPONENT HISTIDINE KINASE"/>
    <property type="match status" value="1"/>
</dbReference>
<dbReference type="InterPro" id="IPR036097">
    <property type="entry name" value="HisK_dim/P_sf"/>
</dbReference>
<keyword evidence="3" id="KW-0597">Phosphoprotein</keyword>
<dbReference type="InterPro" id="IPR013656">
    <property type="entry name" value="PAS_4"/>
</dbReference>
<dbReference type="InterPro" id="IPR035965">
    <property type="entry name" value="PAS-like_dom_sf"/>
</dbReference>
<dbReference type="InterPro" id="IPR003661">
    <property type="entry name" value="HisK_dim/P_dom"/>
</dbReference>
<evidence type="ECO:0000259" key="9">
    <source>
        <dbReference type="PROSITE" id="PS50109"/>
    </source>
</evidence>
<feature type="coiled-coil region" evidence="7">
    <location>
        <begin position="156"/>
        <end position="183"/>
    </location>
</feature>
<dbReference type="GO" id="GO:0000155">
    <property type="term" value="F:phosphorelay sensor kinase activity"/>
    <property type="evidence" value="ECO:0007669"/>
    <property type="project" value="InterPro"/>
</dbReference>
<accession>A0A6J4K012</accession>
<dbReference type="InterPro" id="IPR050736">
    <property type="entry name" value="Sensor_HK_Regulatory"/>
</dbReference>
<dbReference type="InterPro" id="IPR005467">
    <property type="entry name" value="His_kinase_dom"/>
</dbReference>
<dbReference type="CDD" id="cd00082">
    <property type="entry name" value="HisKA"/>
    <property type="match status" value="1"/>
</dbReference>
<organism evidence="12">
    <name type="scientific">uncultured Gemmatimonadaceae bacterium</name>
    <dbReference type="NCBI Taxonomy" id="246130"/>
    <lineage>
        <taxon>Bacteria</taxon>
        <taxon>Pseudomonadati</taxon>
        <taxon>Gemmatimonadota</taxon>
        <taxon>Gemmatimonadia</taxon>
        <taxon>Gemmatimonadales</taxon>
        <taxon>Gemmatimonadaceae</taxon>
        <taxon>environmental samples</taxon>
    </lineage>
</organism>
<proteinExistence type="predicted"/>
<dbReference type="CDD" id="cd00130">
    <property type="entry name" value="PAS"/>
    <property type="match status" value="1"/>
</dbReference>
<dbReference type="Gene3D" id="3.30.450.20">
    <property type="entry name" value="PAS domain"/>
    <property type="match status" value="3"/>
</dbReference>
<feature type="domain" description="PAC" evidence="11">
    <location>
        <begin position="390"/>
        <end position="442"/>
    </location>
</feature>
<dbReference type="Pfam" id="PF02518">
    <property type="entry name" value="HATPase_c"/>
    <property type="match status" value="1"/>
</dbReference>
<dbReference type="InterPro" id="IPR000700">
    <property type="entry name" value="PAS-assoc_C"/>
</dbReference>
<dbReference type="Pfam" id="PF08447">
    <property type="entry name" value="PAS_3"/>
    <property type="match status" value="1"/>
</dbReference>
<keyword evidence="7" id="KW-0175">Coiled coil</keyword>
<dbReference type="PROSITE" id="PS50112">
    <property type="entry name" value="PAS"/>
    <property type="match status" value="1"/>
</dbReference>
<dbReference type="Gene3D" id="1.10.287.130">
    <property type="match status" value="1"/>
</dbReference>
<dbReference type="SMART" id="SM00387">
    <property type="entry name" value="HATPase_c"/>
    <property type="match status" value="1"/>
</dbReference>
<dbReference type="FunFam" id="3.30.450.20:FF:000099">
    <property type="entry name" value="Sensory box sensor histidine kinase"/>
    <property type="match status" value="1"/>
</dbReference>
<dbReference type="SUPFAM" id="SSF47384">
    <property type="entry name" value="Homodimeric domain of signal transducing histidine kinase"/>
    <property type="match status" value="1"/>
</dbReference>
<keyword evidence="5 12" id="KW-0418">Kinase</keyword>
<evidence type="ECO:0000256" key="8">
    <source>
        <dbReference type="SAM" id="MobiDB-lite"/>
    </source>
</evidence>
<dbReference type="InterPro" id="IPR001610">
    <property type="entry name" value="PAC"/>
</dbReference>
<comment type="catalytic activity">
    <reaction evidence="1">
        <text>ATP + protein L-histidine = ADP + protein N-phospho-L-histidine.</text>
        <dbReference type="EC" id="2.7.13.3"/>
    </reaction>
</comment>
<evidence type="ECO:0000259" key="11">
    <source>
        <dbReference type="PROSITE" id="PS50113"/>
    </source>
</evidence>
<feature type="domain" description="Histidine kinase" evidence="9">
    <location>
        <begin position="467"/>
        <end position="698"/>
    </location>
</feature>
<dbReference type="Gene3D" id="3.30.565.10">
    <property type="entry name" value="Histidine kinase-like ATPase, C-terminal domain"/>
    <property type="match status" value="1"/>
</dbReference>
<feature type="domain" description="PAS" evidence="10">
    <location>
        <begin position="317"/>
        <end position="388"/>
    </location>
</feature>
<evidence type="ECO:0000259" key="10">
    <source>
        <dbReference type="PROSITE" id="PS50112"/>
    </source>
</evidence>
<evidence type="ECO:0000256" key="6">
    <source>
        <dbReference type="ARBA" id="ARBA00023012"/>
    </source>
</evidence>
<dbReference type="Pfam" id="PF08448">
    <property type="entry name" value="PAS_4"/>
    <property type="match status" value="2"/>
</dbReference>
<dbReference type="CDD" id="cd16922">
    <property type="entry name" value="HATPase_EvgS-ArcB-TorS-like"/>
    <property type="match status" value="1"/>
</dbReference>
<dbReference type="EMBL" id="CADCTU010000039">
    <property type="protein sequence ID" value="CAA9291779.1"/>
    <property type="molecule type" value="Genomic_DNA"/>
</dbReference>
<name>A0A6J4K012_9BACT</name>
<dbReference type="PROSITE" id="PS50109">
    <property type="entry name" value="HIS_KIN"/>
    <property type="match status" value="1"/>
</dbReference>
<evidence type="ECO:0000256" key="4">
    <source>
        <dbReference type="ARBA" id="ARBA00022679"/>
    </source>
</evidence>
<dbReference type="EC" id="2.7.13.3" evidence="2"/>
<evidence type="ECO:0000313" key="12">
    <source>
        <dbReference type="EMBL" id="CAA9291779.1"/>
    </source>
</evidence>
<dbReference type="InterPro" id="IPR004358">
    <property type="entry name" value="Sig_transdc_His_kin-like_C"/>
</dbReference>
<dbReference type="NCBIfam" id="TIGR00229">
    <property type="entry name" value="sensory_box"/>
    <property type="match status" value="1"/>
</dbReference>
<feature type="region of interest" description="Disordered" evidence="8">
    <location>
        <begin position="1"/>
        <end position="22"/>
    </location>
</feature>
<dbReference type="SUPFAM" id="SSF55785">
    <property type="entry name" value="PYP-like sensor domain (PAS domain)"/>
    <property type="match status" value="2"/>
</dbReference>